<dbReference type="SUPFAM" id="SSF54637">
    <property type="entry name" value="Thioesterase/thiol ester dehydrase-isomerase"/>
    <property type="match status" value="1"/>
</dbReference>
<dbReference type="PANTHER" id="PTHR43664">
    <property type="entry name" value="MONOAMINE OXIDASE-RELATED"/>
    <property type="match status" value="1"/>
</dbReference>
<dbReference type="AlphaFoldDB" id="A0A1B2EKQ7"/>
<dbReference type="Gene3D" id="3.10.129.10">
    <property type="entry name" value="Hotdog Thioesterase"/>
    <property type="match status" value="1"/>
</dbReference>
<sequence>MVNETRNYLFLDDLHVGQTFTSPSHRLDAEQIKRFAKEFDPQPFHLDENAAAQSLFAGLAASGWHTAALTMRLLVNGGAPIAGGLIGAGGEIAWPKPTRPGDELHVVSEVMEIIPSRSKPDRGIVVLRSETRNHRGEVVQVLTSKLVVPRSPSTSVS</sequence>
<dbReference type="OrthoDB" id="9797938at2"/>
<gene>
    <name evidence="2" type="ORF">BB934_22025</name>
</gene>
<name>A0A1B2EKQ7_9HYPH</name>
<dbReference type="Pfam" id="PF01575">
    <property type="entry name" value="MaoC_dehydratas"/>
    <property type="match status" value="1"/>
</dbReference>
<evidence type="ECO:0000313" key="2">
    <source>
        <dbReference type="EMBL" id="ANY80574.1"/>
    </source>
</evidence>
<dbReference type="KEGG" id="moc:BB934_22025"/>
<accession>A0A1B2EKQ7</accession>
<proteinExistence type="predicted"/>
<organism evidence="2">
    <name type="scientific">Microvirga ossetica</name>
    <dbReference type="NCBI Taxonomy" id="1882682"/>
    <lineage>
        <taxon>Bacteria</taxon>
        <taxon>Pseudomonadati</taxon>
        <taxon>Pseudomonadota</taxon>
        <taxon>Alphaproteobacteria</taxon>
        <taxon>Hyphomicrobiales</taxon>
        <taxon>Methylobacteriaceae</taxon>
        <taxon>Microvirga</taxon>
    </lineage>
</organism>
<feature type="domain" description="MaoC-like" evidence="1">
    <location>
        <begin position="18"/>
        <end position="117"/>
    </location>
</feature>
<dbReference type="InterPro" id="IPR029069">
    <property type="entry name" value="HotDog_dom_sf"/>
</dbReference>
<dbReference type="EMBL" id="CP016616">
    <property type="protein sequence ID" value="ANY80574.1"/>
    <property type="molecule type" value="Genomic_DNA"/>
</dbReference>
<dbReference type="RefSeq" id="WP_099511580.1">
    <property type="nucleotide sequence ID" value="NZ_CP016616.1"/>
</dbReference>
<dbReference type="PANTHER" id="PTHR43664:SF1">
    <property type="entry name" value="BETA-METHYLMALYL-COA DEHYDRATASE"/>
    <property type="match status" value="1"/>
</dbReference>
<dbReference type="InterPro" id="IPR052342">
    <property type="entry name" value="MCH/BMMD"/>
</dbReference>
<evidence type="ECO:0000259" key="1">
    <source>
        <dbReference type="Pfam" id="PF01575"/>
    </source>
</evidence>
<dbReference type="InterPro" id="IPR002539">
    <property type="entry name" value="MaoC-like_dom"/>
</dbReference>
<dbReference type="CDD" id="cd03454">
    <property type="entry name" value="YdeM"/>
    <property type="match status" value="1"/>
</dbReference>
<protein>
    <submittedName>
        <fullName evidence="2">Dehydratase</fullName>
    </submittedName>
</protein>
<reference evidence="2" key="1">
    <citation type="submission" date="2016-07" db="EMBL/GenBank/DDBJ databases">
        <title>Microvirga ossetica sp. nov. a new species of rhizobia isolated from root nodules of the legume species Vicia alpestris Steven originated from North Ossetia region in the Caucasus.</title>
        <authorList>
            <person name="Safronova V.I."/>
            <person name="Kuznetsova I.G."/>
            <person name="Sazanova A.L."/>
            <person name="Belimov A."/>
            <person name="Andronov E."/>
            <person name="Osledkin Y.S."/>
            <person name="Onishchuk O.P."/>
            <person name="Kurchak O.N."/>
            <person name="Shaposhnikov A.I."/>
            <person name="Willems A."/>
            <person name="Tikhonovich I.A."/>
        </authorList>
    </citation>
    <scope>NUCLEOTIDE SEQUENCE [LARGE SCALE GENOMIC DNA]</scope>
    <source>
        <strain evidence="2">V5/3M</strain>
    </source>
</reference>